<dbReference type="InterPro" id="IPR050469">
    <property type="entry name" value="Diguanylate_Cyclase"/>
</dbReference>
<comment type="catalytic activity">
    <reaction evidence="2">
        <text>2 GTP = 3',3'-c-di-GMP + 2 diphosphate</text>
        <dbReference type="Rhea" id="RHEA:24898"/>
        <dbReference type="ChEBI" id="CHEBI:33019"/>
        <dbReference type="ChEBI" id="CHEBI:37565"/>
        <dbReference type="ChEBI" id="CHEBI:58805"/>
        <dbReference type="EC" id="2.7.7.65"/>
    </reaction>
</comment>
<dbReference type="InterPro" id="IPR029787">
    <property type="entry name" value="Nucleotide_cyclase"/>
</dbReference>
<feature type="non-terminal residue" evidence="4">
    <location>
        <position position="1"/>
    </location>
</feature>
<dbReference type="SUPFAM" id="SSF55073">
    <property type="entry name" value="Nucleotide cyclase"/>
    <property type="match status" value="1"/>
</dbReference>
<dbReference type="Pfam" id="PF00990">
    <property type="entry name" value="GGDEF"/>
    <property type="match status" value="1"/>
</dbReference>
<dbReference type="InterPro" id="IPR000160">
    <property type="entry name" value="GGDEF_dom"/>
</dbReference>
<organism evidence="4">
    <name type="scientific">Sulfurimonas autotrophica</name>
    <dbReference type="NCBI Taxonomy" id="202747"/>
    <lineage>
        <taxon>Bacteria</taxon>
        <taxon>Pseudomonadati</taxon>
        <taxon>Campylobacterota</taxon>
        <taxon>Epsilonproteobacteria</taxon>
        <taxon>Campylobacterales</taxon>
        <taxon>Sulfurimonadaceae</taxon>
        <taxon>Sulfurimonas</taxon>
    </lineage>
</organism>
<accession>A0A7C3G9M4</accession>
<proteinExistence type="predicted"/>
<dbReference type="EMBL" id="DRNH01000285">
    <property type="protein sequence ID" value="HFB54134.1"/>
    <property type="molecule type" value="Genomic_DNA"/>
</dbReference>
<dbReference type="SMART" id="SM00267">
    <property type="entry name" value="GGDEF"/>
    <property type="match status" value="1"/>
</dbReference>
<gene>
    <name evidence="4" type="ORF">ENJ67_05310</name>
</gene>
<reference evidence="4" key="1">
    <citation type="journal article" date="2020" name="mSystems">
        <title>Genome- and Community-Level Interaction Insights into Carbon Utilization and Element Cycling Functions of Hydrothermarchaeota in Hydrothermal Sediment.</title>
        <authorList>
            <person name="Zhou Z."/>
            <person name="Liu Y."/>
            <person name="Xu W."/>
            <person name="Pan J."/>
            <person name="Luo Z.H."/>
            <person name="Li M."/>
        </authorList>
    </citation>
    <scope>NUCLEOTIDE SEQUENCE [LARGE SCALE GENOMIC DNA]</scope>
    <source>
        <strain evidence="4">HyVt-507</strain>
    </source>
</reference>
<sequence length="137" mass="15867">KIKSAERYKEHFGLLLIDIDFFKLVNDEYGHNVGDVVLQKFAKTLQRNIREDDFIARWGGEEFIIIANYAKEKELEALAKKLKKKIIETDFSPVSRLSASFGLTAYKEGDTSDILFKRVDNALYKAKQNGRNRYEIS</sequence>
<protein>
    <recommendedName>
        <fullName evidence="1">diguanylate cyclase</fullName>
        <ecNumber evidence="1">2.7.7.65</ecNumber>
    </recommendedName>
</protein>
<evidence type="ECO:0000256" key="1">
    <source>
        <dbReference type="ARBA" id="ARBA00012528"/>
    </source>
</evidence>
<name>A0A7C3G9M4_9BACT</name>
<feature type="domain" description="GGDEF" evidence="3">
    <location>
        <begin position="10"/>
        <end position="137"/>
    </location>
</feature>
<dbReference type="PANTHER" id="PTHR45138">
    <property type="entry name" value="REGULATORY COMPONENTS OF SENSORY TRANSDUCTION SYSTEM"/>
    <property type="match status" value="1"/>
</dbReference>
<evidence type="ECO:0000313" key="4">
    <source>
        <dbReference type="EMBL" id="HFB54134.1"/>
    </source>
</evidence>
<dbReference type="PANTHER" id="PTHR45138:SF9">
    <property type="entry name" value="DIGUANYLATE CYCLASE DGCM-RELATED"/>
    <property type="match status" value="1"/>
</dbReference>
<evidence type="ECO:0000259" key="3">
    <source>
        <dbReference type="PROSITE" id="PS50887"/>
    </source>
</evidence>
<dbReference type="FunFam" id="3.30.70.270:FF:000001">
    <property type="entry name" value="Diguanylate cyclase domain protein"/>
    <property type="match status" value="1"/>
</dbReference>
<evidence type="ECO:0000256" key="2">
    <source>
        <dbReference type="ARBA" id="ARBA00034247"/>
    </source>
</evidence>
<dbReference type="GO" id="GO:0052621">
    <property type="term" value="F:diguanylate cyclase activity"/>
    <property type="evidence" value="ECO:0007669"/>
    <property type="project" value="UniProtKB-EC"/>
</dbReference>
<dbReference type="NCBIfam" id="TIGR00254">
    <property type="entry name" value="GGDEF"/>
    <property type="match status" value="1"/>
</dbReference>
<dbReference type="Gene3D" id="3.30.70.270">
    <property type="match status" value="1"/>
</dbReference>
<dbReference type="Proteomes" id="UP000886390">
    <property type="component" value="Unassembled WGS sequence"/>
</dbReference>
<dbReference type="InterPro" id="IPR043128">
    <property type="entry name" value="Rev_trsase/Diguanyl_cyclase"/>
</dbReference>
<dbReference type="EC" id="2.7.7.65" evidence="1"/>
<dbReference type="AlphaFoldDB" id="A0A7C3G9M4"/>
<comment type="caution">
    <text evidence="4">The sequence shown here is derived from an EMBL/GenBank/DDBJ whole genome shotgun (WGS) entry which is preliminary data.</text>
</comment>
<dbReference type="CDD" id="cd01949">
    <property type="entry name" value="GGDEF"/>
    <property type="match status" value="1"/>
</dbReference>
<dbReference type="PROSITE" id="PS50887">
    <property type="entry name" value="GGDEF"/>
    <property type="match status" value="1"/>
</dbReference>